<evidence type="ECO:0000313" key="1">
    <source>
        <dbReference type="EMBL" id="BAC67280.1"/>
    </source>
</evidence>
<name>Q80LR7_NPVAH</name>
<organism evidence="1 2">
    <name type="scientific">Adoxophyes honmai nucleopolyhedrovirus</name>
    <dbReference type="NCBI Taxonomy" id="224399"/>
    <lineage>
        <taxon>Viruses</taxon>
        <taxon>Viruses incertae sedis</taxon>
        <taxon>Naldaviricetes</taxon>
        <taxon>Lefavirales</taxon>
        <taxon>Baculoviridae</taxon>
        <taxon>Alphabaculovirus</taxon>
        <taxon>Alphabaculovirus adhonmai</taxon>
    </lineage>
</organism>
<dbReference type="EMBL" id="AP006270">
    <property type="protein sequence ID" value="BAC67280.1"/>
    <property type="molecule type" value="Genomic_DNA"/>
</dbReference>
<dbReference type="Proteomes" id="UP000232720">
    <property type="component" value="Genome"/>
</dbReference>
<dbReference type="OrthoDB" id="19502at10239"/>
<keyword evidence="2" id="KW-1185">Reference proteome</keyword>
<proteinExistence type="predicted"/>
<evidence type="ECO:0000313" key="2">
    <source>
        <dbReference type="Proteomes" id="UP000232720"/>
    </source>
</evidence>
<reference evidence="1 2" key="1">
    <citation type="journal article" date="2003" name="Virology">
        <title>Genome sequence and organization of a nucleopolyhedrovirus isolated from the smaller tea tortrix, Adoxophyes honmai.</title>
        <authorList>
            <person name="Nakai M."/>
            <person name="Goto C."/>
            <person name="Kang W."/>
            <person name="Shikata M."/>
            <person name="Luque T."/>
            <person name="Kunimi Y."/>
        </authorList>
    </citation>
    <scope>NUCLEOTIDE SEQUENCE [LARGE SCALE GENOMIC DNA]</scope>
    <source>
        <strain evidence="1 2">ADN001</strain>
    </source>
</reference>
<protein>
    <submittedName>
        <fullName evidence="1">Late expression factor 6</fullName>
    </submittedName>
</protein>
<accession>Q80LR7</accession>
<dbReference type="RefSeq" id="NP_818676.1">
    <property type="nucleotide sequence ID" value="NC_004690.1"/>
</dbReference>
<dbReference type="GeneID" id="1485764"/>
<sequence>MSFYRMFQYNGVNFAKKFTREFLNHVCGGHVDIDWDKCTRKRLVINSANTAHRLLNINQRVYWPNGERFICYPISTPYVKKYNKKKSRTATNWPKENTNNVNAANVKKEVPVDTDNWYESGSIVDVQLCYDDDDYYDDVNEIGNKNVHVSVL</sequence>
<dbReference type="KEGG" id="vg:1485764"/>
<organismHost>
    <name type="scientific">Adoxophyes honmai</name>
    <name type="common">Smaller tea tortrix moth</name>
    <dbReference type="NCBI Taxonomy" id="85585"/>
</organismHost>